<dbReference type="Gene3D" id="3.40.50.300">
    <property type="entry name" value="P-loop containing nucleotide triphosphate hydrolases"/>
    <property type="match status" value="1"/>
</dbReference>
<dbReference type="Pfam" id="PF24681">
    <property type="entry name" value="Kelch_KLHDC2_KLHL20_DRC7"/>
    <property type="match status" value="1"/>
</dbReference>
<dbReference type="Gene3D" id="1.20.1280.50">
    <property type="match status" value="1"/>
</dbReference>
<evidence type="ECO:0000313" key="4">
    <source>
        <dbReference type="EMBL" id="EFC39866.1"/>
    </source>
</evidence>
<feature type="domain" description="F-box" evidence="3">
    <location>
        <begin position="357"/>
        <end position="405"/>
    </location>
</feature>
<dbReference type="SMART" id="SM00174">
    <property type="entry name" value="RHO"/>
    <property type="match status" value="1"/>
</dbReference>
<dbReference type="EMBL" id="GG738896">
    <property type="protein sequence ID" value="EFC39866.1"/>
    <property type="molecule type" value="Genomic_DNA"/>
</dbReference>
<dbReference type="PROSITE" id="PS51421">
    <property type="entry name" value="RAS"/>
    <property type="match status" value="1"/>
</dbReference>
<dbReference type="SMART" id="SM00173">
    <property type="entry name" value="RAS"/>
    <property type="match status" value="1"/>
</dbReference>
<reference evidence="4 5" key="1">
    <citation type="journal article" date="2010" name="Cell">
        <title>The genome of Naegleria gruberi illuminates early eukaryotic versatility.</title>
        <authorList>
            <person name="Fritz-Laylin L.K."/>
            <person name="Prochnik S.E."/>
            <person name="Ginger M.L."/>
            <person name="Dacks J.B."/>
            <person name="Carpenter M.L."/>
            <person name="Field M.C."/>
            <person name="Kuo A."/>
            <person name="Paredez A."/>
            <person name="Chapman J."/>
            <person name="Pham J."/>
            <person name="Shu S."/>
            <person name="Neupane R."/>
            <person name="Cipriano M."/>
            <person name="Mancuso J."/>
            <person name="Tu H."/>
            <person name="Salamov A."/>
            <person name="Lindquist E."/>
            <person name="Shapiro H."/>
            <person name="Lucas S."/>
            <person name="Grigoriev I.V."/>
            <person name="Cande W.Z."/>
            <person name="Fulton C."/>
            <person name="Rokhsar D.S."/>
            <person name="Dawson S.C."/>
        </authorList>
    </citation>
    <scope>NUCLEOTIDE SEQUENCE [LARGE SCALE GENOMIC DNA]</scope>
    <source>
        <strain evidence="4 5">NEG-M</strain>
    </source>
</reference>
<accession>D2VTI8</accession>
<gene>
    <name evidence="4" type="ORF">NAEGRDRAFT_72317</name>
</gene>
<dbReference type="CDD" id="cd00157">
    <property type="entry name" value="Rho"/>
    <property type="match status" value="1"/>
</dbReference>
<dbReference type="GO" id="GO:0003924">
    <property type="term" value="F:GTPase activity"/>
    <property type="evidence" value="ECO:0007669"/>
    <property type="project" value="InterPro"/>
</dbReference>
<dbReference type="Pfam" id="PF00646">
    <property type="entry name" value="F-box"/>
    <property type="match status" value="1"/>
</dbReference>
<dbReference type="SUPFAM" id="SSF81383">
    <property type="entry name" value="F-box domain"/>
    <property type="match status" value="1"/>
</dbReference>
<dbReference type="GO" id="GO:0005525">
    <property type="term" value="F:GTP binding"/>
    <property type="evidence" value="ECO:0007669"/>
    <property type="project" value="UniProtKB-KW"/>
</dbReference>
<dbReference type="PANTHER" id="PTHR24072">
    <property type="entry name" value="RHO FAMILY GTPASE"/>
    <property type="match status" value="1"/>
</dbReference>
<dbReference type="GeneID" id="8850942"/>
<dbReference type="RefSeq" id="XP_002672610.1">
    <property type="nucleotide sequence ID" value="XM_002672564.1"/>
</dbReference>
<dbReference type="InterPro" id="IPR036047">
    <property type="entry name" value="F-box-like_dom_sf"/>
</dbReference>
<dbReference type="Pfam" id="PF00071">
    <property type="entry name" value="Ras"/>
    <property type="match status" value="1"/>
</dbReference>
<protein>
    <submittedName>
        <fullName evidence="4">Rho family small GTPase</fullName>
    </submittedName>
</protein>
<dbReference type="SUPFAM" id="SSF117281">
    <property type="entry name" value="Kelch motif"/>
    <property type="match status" value="1"/>
</dbReference>
<dbReference type="AlphaFoldDB" id="D2VTI8"/>
<keyword evidence="1" id="KW-0547">Nucleotide-binding</keyword>
<evidence type="ECO:0000259" key="3">
    <source>
        <dbReference type="PROSITE" id="PS50181"/>
    </source>
</evidence>
<dbReference type="VEuPathDB" id="AmoebaDB:NAEGRDRAFT_72317"/>
<dbReference type="Gene3D" id="2.120.10.80">
    <property type="entry name" value="Kelch-type beta propeller"/>
    <property type="match status" value="1"/>
</dbReference>
<dbReference type="InterPro" id="IPR001806">
    <property type="entry name" value="Small_GTPase"/>
</dbReference>
<dbReference type="SMART" id="SM00175">
    <property type="entry name" value="RAB"/>
    <property type="match status" value="1"/>
</dbReference>
<dbReference type="CDD" id="cd09917">
    <property type="entry name" value="F-box_SF"/>
    <property type="match status" value="1"/>
</dbReference>
<proteinExistence type="predicted"/>
<dbReference type="eggNOG" id="KOG0393">
    <property type="taxonomic scope" value="Eukaryota"/>
</dbReference>
<dbReference type="PRINTS" id="PR00449">
    <property type="entry name" value="RASTRNSFRMNG"/>
</dbReference>
<name>D2VTI8_NAEGR</name>
<dbReference type="InterPro" id="IPR027417">
    <property type="entry name" value="P-loop_NTPase"/>
</dbReference>
<evidence type="ECO:0000313" key="5">
    <source>
        <dbReference type="Proteomes" id="UP000006671"/>
    </source>
</evidence>
<evidence type="ECO:0000256" key="1">
    <source>
        <dbReference type="ARBA" id="ARBA00022741"/>
    </source>
</evidence>
<keyword evidence="5" id="KW-1185">Reference proteome</keyword>
<dbReference type="PROSITE" id="PS51419">
    <property type="entry name" value="RAB"/>
    <property type="match status" value="1"/>
</dbReference>
<dbReference type="NCBIfam" id="TIGR00231">
    <property type="entry name" value="small_GTP"/>
    <property type="match status" value="1"/>
</dbReference>
<dbReference type="KEGG" id="ngr:NAEGRDRAFT_72317"/>
<dbReference type="InterPro" id="IPR001810">
    <property type="entry name" value="F-box_dom"/>
</dbReference>
<sequence>MSQNLCNLPSRTGHSCVLYNSHHHKNNCVYMFGGTLSDQKTFPSNDLIEINVENQEWKEFENSKASPGPLFHHCACLHKLENHDDNEMIIFGGKSKKKHLQNKVWSFNFYRKEWKCLSEGDKMVSPRFGHSGVVFGNTLFVFGGLDEKKKLCRNELIAFNLKSKQWKLIEMSVSISGRCHHASVLDPESGDWYLFGGQSGKNVLNDFVRIKLSTYDEGAAKCESETLISDLSEEFSRFGHSMVLEKFESGLKFYSIGGYNMKKDFLDCVSLDLNNISKGWQIETEHTLSKTFENVSQDVGPVFHVTTPIIITKENETILTYFVFGGLYENTKPPKTKEKIKKEDIKKKSKLPEFDIIKFENELNDDIFRSILSFLSIPDLLKLELVCKRLRICNLTTEDEFWKAYYHDRINWLKEASNTTKLEFNSQTGTYDTIIVPSTFYDTYLDSNSDYKRHFVELIGDLMKEADKNTNERLNLINRLPDIPKYTFRTREEVMQHELQPTVKSDIKVVLIGNAAIGKTCFYQALRGIPLELDYIPTVFDNYSVQCHSEDVTFNIALWDTAGQADYDRLRPLSYPQTDIFLVGFCCLSELSMKETIYKWKKEIETYMPDIKLPIILMSTKIDLRDDPVQSRKLLVTEMKKPISYQEGELLARKLGCATYVETSALTNAGMDRICELIIKTVDLHRCGGITKNGKKCLVQ</sequence>
<dbReference type="InterPro" id="IPR005225">
    <property type="entry name" value="Small_GTP-bd"/>
</dbReference>
<dbReference type="InParanoid" id="D2VTI8"/>
<dbReference type="GO" id="GO:0007264">
    <property type="term" value="P:small GTPase-mediated signal transduction"/>
    <property type="evidence" value="ECO:0007669"/>
    <property type="project" value="InterPro"/>
</dbReference>
<dbReference type="STRING" id="5762.D2VTI8"/>
<dbReference type="InterPro" id="IPR015915">
    <property type="entry name" value="Kelch-typ_b-propeller"/>
</dbReference>
<dbReference type="PROSITE" id="PS51420">
    <property type="entry name" value="RHO"/>
    <property type="match status" value="1"/>
</dbReference>
<keyword evidence="2" id="KW-0342">GTP-binding</keyword>
<evidence type="ECO:0000256" key="2">
    <source>
        <dbReference type="ARBA" id="ARBA00023134"/>
    </source>
</evidence>
<dbReference type="InterPro" id="IPR003578">
    <property type="entry name" value="Small_GTPase_Rho"/>
</dbReference>
<dbReference type="SUPFAM" id="SSF52540">
    <property type="entry name" value="P-loop containing nucleoside triphosphate hydrolases"/>
    <property type="match status" value="1"/>
</dbReference>
<dbReference type="PROSITE" id="PS50181">
    <property type="entry name" value="FBOX"/>
    <property type="match status" value="1"/>
</dbReference>
<dbReference type="OrthoDB" id="10251809at2759"/>
<dbReference type="Proteomes" id="UP000006671">
    <property type="component" value="Unassembled WGS sequence"/>
</dbReference>
<organism evidence="5">
    <name type="scientific">Naegleria gruberi</name>
    <name type="common">Amoeba</name>
    <dbReference type="NCBI Taxonomy" id="5762"/>
    <lineage>
        <taxon>Eukaryota</taxon>
        <taxon>Discoba</taxon>
        <taxon>Heterolobosea</taxon>
        <taxon>Tetramitia</taxon>
        <taxon>Eutetramitia</taxon>
        <taxon>Vahlkampfiidae</taxon>
        <taxon>Naegleria</taxon>
    </lineage>
</organism>